<name>A0A9W9TWE1_9EURO</name>
<proteinExistence type="predicted"/>
<feature type="domain" description="Calcineurin-like phosphoesterase" evidence="1">
    <location>
        <begin position="10"/>
        <end position="265"/>
    </location>
</feature>
<comment type="caution">
    <text evidence="2">The sequence shown here is derived from an EMBL/GenBank/DDBJ whole genome shotgun (WGS) entry which is preliminary data.</text>
</comment>
<dbReference type="InterPro" id="IPR051693">
    <property type="entry name" value="UPF0046_metallophosphoest"/>
</dbReference>
<dbReference type="GeneID" id="83197623"/>
<dbReference type="Proteomes" id="UP001150941">
    <property type="component" value="Unassembled WGS sequence"/>
</dbReference>
<dbReference type="PANTHER" id="PTHR12905">
    <property type="entry name" value="METALLOPHOSPHOESTERASE"/>
    <property type="match status" value="1"/>
</dbReference>
<dbReference type="CDD" id="cd07379">
    <property type="entry name" value="MPP_239FB"/>
    <property type="match status" value="1"/>
</dbReference>
<evidence type="ECO:0000313" key="2">
    <source>
        <dbReference type="EMBL" id="KAJ5246040.1"/>
    </source>
</evidence>
<protein>
    <recommendedName>
        <fullName evidence="1">Calcineurin-like phosphoesterase domain-containing protein</fullName>
    </recommendedName>
</protein>
<evidence type="ECO:0000313" key="3">
    <source>
        <dbReference type="Proteomes" id="UP001150941"/>
    </source>
</evidence>
<dbReference type="Pfam" id="PF00149">
    <property type="entry name" value="Metallophos"/>
    <property type="match status" value="1"/>
</dbReference>
<dbReference type="EMBL" id="JAPQKS010000002">
    <property type="protein sequence ID" value="KAJ5246040.1"/>
    <property type="molecule type" value="Genomic_DNA"/>
</dbReference>
<reference evidence="2" key="1">
    <citation type="submission" date="2022-11" db="EMBL/GenBank/DDBJ databases">
        <authorList>
            <person name="Petersen C."/>
        </authorList>
    </citation>
    <scope>NUCLEOTIDE SEQUENCE</scope>
    <source>
        <strain evidence="2">IBT 19713</strain>
    </source>
</reference>
<organism evidence="2 3">
    <name type="scientific">Penicillium chermesinum</name>
    <dbReference type="NCBI Taxonomy" id="63820"/>
    <lineage>
        <taxon>Eukaryota</taxon>
        <taxon>Fungi</taxon>
        <taxon>Dikarya</taxon>
        <taxon>Ascomycota</taxon>
        <taxon>Pezizomycotina</taxon>
        <taxon>Eurotiomycetes</taxon>
        <taxon>Eurotiomycetidae</taxon>
        <taxon>Eurotiales</taxon>
        <taxon>Aspergillaceae</taxon>
        <taxon>Penicillium</taxon>
    </lineage>
</organism>
<keyword evidence="3" id="KW-1185">Reference proteome</keyword>
<sequence>MTSPAGVKTRICMISDTHTNTPRPARFTDYPFRNPLPKADILIHAGDLTKLGYYAEHETTIAMLKAADAELKLVIAGNHDITLDEDHFTSFGFFRHRRILYKDLAEQSSFDDDEQTISNTLREGHFPPPEELKAYARSAKDLYTNQAAWDSGIRYLEEGTHTFTLSNGASFSVYASPYQPEFFRWAFAYPRDEDRFNVPVPGSGKPVPANPVPDHPQVDIMLTHGPPFGILDRVRRGGLHVGCENLLEAAERARPRLYLYGHIHEAWGSVRGVWDAEAGGGVSQEDIPTDQEEMLDNRCAFYDASSTGERPLRFGKETIFVNASICTLSYDPRNAPWVMDFDLPTGNNDRQEKPGA</sequence>
<dbReference type="Gene3D" id="3.60.21.10">
    <property type="match status" value="1"/>
</dbReference>
<dbReference type="OrthoDB" id="630188at2759"/>
<accession>A0A9W9TWE1</accession>
<dbReference type="RefSeq" id="XP_058333461.1">
    <property type="nucleotide sequence ID" value="XM_058470320.1"/>
</dbReference>
<gene>
    <name evidence="2" type="ORF">N7468_001023</name>
</gene>
<reference evidence="2" key="2">
    <citation type="journal article" date="2023" name="IMA Fungus">
        <title>Comparative genomic study of the Penicillium genus elucidates a diverse pangenome and 15 lateral gene transfer events.</title>
        <authorList>
            <person name="Petersen C."/>
            <person name="Sorensen T."/>
            <person name="Nielsen M.R."/>
            <person name="Sondergaard T.E."/>
            <person name="Sorensen J.L."/>
            <person name="Fitzpatrick D.A."/>
            <person name="Frisvad J.C."/>
            <person name="Nielsen K.L."/>
        </authorList>
    </citation>
    <scope>NUCLEOTIDE SEQUENCE</scope>
    <source>
        <strain evidence="2">IBT 19713</strain>
    </source>
</reference>
<dbReference type="SUPFAM" id="SSF56300">
    <property type="entry name" value="Metallo-dependent phosphatases"/>
    <property type="match status" value="1"/>
</dbReference>
<dbReference type="PANTHER" id="PTHR12905:SF0">
    <property type="entry name" value="CALCINEURIN-LIKE PHOSPHOESTERASE DOMAIN-CONTAINING PROTEIN"/>
    <property type="match status" value="1"/>
</dbReference>
<evidence type="ECO:0000259" key="1">
    <source>
        <dbReference type="Pfam" id="PF00149"/>
    </source>
</evidence>
<dbReference type="InterPro" id="IPR029052">
    <property type="entry name" value="Metallo-depent_PP-like"/>
</dbReference>
<dbReference type="GO" id="GO:0016787">
    <property type="term" value="F:hydrolase activity"/>
    <property type="evidence" value="ECO:0007669"/>
    <property type="project" value="InterPro"/>
</dbReference>
<dbReference type="InterPro" id="IPR004843">
    <property type="entry name" value="Calcineurin-like_PHP"/>
</dbReference>
<dbReference type="AlphaFoldDB" id="A0A9W9TWE1"/>